<evidence type="ECO:0000313" key="6">
    <source>
        <dbReference type="EMBL" id="RWS28769.1"/>
    </source>
</evidence>
<keyword evidence="5" id="KW-0812">Transmembrane</keyword>
<dbReference type="Proteomes" id="UP000288716">
    <property type="component" value="Unassembled WGS sequence"/>
</dbReference>
<dbReference type="GO" id="GO:0016279">
    <property type="term" value="F:protein-lysine N-methyltransferase activity"/>
    <property type="evidence" value="ECO:0007669"/>
    <property type="project" value="InterPro"/>
</dbReference>
<dbReference type="GO" id="GO:0005739">
    <property type="term" value="C:mitochondrion"/>
    <property type="evidence" value="ECO:0007669"/>
    <property type="project" value="TreeGrafter"/>
</dbReference>
<comment type="caution">
    <text evidence="6">The sequence shown here is derived from an EMBL/GenBank/DDBJ whole genome shotgun (WGS) entry which is preliminary data.</text>
</comment>
<keyword evidence="2" id="KW-0489">Methyltransferase</keyword>
<dbReference type="GO" id="GO:0032259">
    <property type="term" value="P:methylation"/>
    <property type="evidence" value="ECO:0007669"/>
    <property type="project" value="UniProtKB-KW"/>
</dbReference>
<dbReference type="PANTHER" id="PTHR13610:SF9">
    <property type="entry name" value="FI06469P"/>
    <property type="match status" value="1"/>
</dbReference>
<keyword evidence="5" id="KW-0472">Membrane</keyword>
<keyword evidence="5" id="KW-1133">Transmembrane helix</keyword>
<sequence>METFNESLAKKYDSKSRKLGLFLGGACATTAVSILCICFPFVSPAFRKICLPFVPATKQQVDNVFRGLRSRKGKLVDLGSGDGRIVVEAAKRGFQATGVELNIFLVLYSKITARLKGVNSLTSFCRENLWNLNLAKFDNVVIFGVSEMMPLLEQKFQKELCTQKETIVVACRFPLLNKKPIEIVGSGIDTVWVYSFKSGSN</sequence>
<dbReference type="SUPFAM" id="SSF53335">
    <property type="entry name" value="S-adenosyl-L-methionine-dependent methyltransferases"/>
    <property type="match status" value="1"/>
</dbReference>
<feature type="transmembrane region" description="Helical" evidence="5">
    <location>
        <begin position="21"/>
        <end position="42"/>
    </location>
</feature>
<dbReference type="AlphaFoldDB" id="A0A443SMM2"/>
<dbReference type="STRING" id="299467.A0A443SMM2"/>
<keyword evidence="7" id="KW-1185">Reference proteome</keyword>
<evidence type="ECO:0000313" key="7">
    <source>
        <dbReference type="Proteomes" id="UP000288716"/>
    </source>
</evidence>
<dbReference type="OrthoDB" id="66144at2759"/>
<keyword evidence="4" id="KW-0949">S-adenosyl-L-methionine</keyword>
<dbReference type="GO" id="GO:1905706">
    <property type="term" value="P:regulation of mitochondrial ATP synthesis coupled proton transport"/>
    <property type="evidence" value="ECO:0007669"/>
    <property type="project" value="TreeGrafter"/>
</dbReference>
<evidence type="ECO:0000256" key="5">
    <source>
        <dbReference type="SAM" id="Phobius"/>
    </source>
</evidence>
<dbReference type="VEuPathDB" id="VectorBase:LDEU003272"/>
<keyword evidence="3" id="KW-0808">Transferase</keyword>
<organism evidence="6 7">
    <name type="scientific">Leptotrombidium deliense</name>
    <dbReference type="NCBI Taxonomy" id="299467"/>
    <lineage>
        <taxon>Eukaryota</taxon>
        <taxon>Metazoa</taxon>
        <taxon>Ecdysozoa</taxon>
        <taxon>Arthropoda</taxon>
        <taxon>Chelicerata</taxon>
        <taxon>Arachnida</taxon>
        <taxon>Acari</taxon>
        <taxon>Acariformes</taxon>
        <taxon>Trombidiformes</taxon>
        <taxon>Prostigmata</taxon>
        <taxon>Anystina</taxon>
        <taxon>Parasitengona</taxon>
        <taxon>Trombiculoidea</taxon>
        <taxon>Trombiculidae</taxon>
        <taxon>Leptotrombidium</taxon>
    </lineage>
</organism>
<dbReference type="InterPro" id="IPR029063">
    <property type="entry name" value="SAM-dependent_MTases_sf"/>
</dbReference>
<evidence type="ECO:0000256" key="1">
    <source>
        <dbReference type="ARBA" id="ARBA00010633"/>
    </source>
</evidence>
<protein>
    <recommendedName>
        <fullName evidence="8">Protein FAM173B-like protein</fullName>
    </recommendedName>
</protein>
<proteinExistence type="inferred from homology"/>
<evidence type="ECO:0000256" key="4">
    <source>
        <dbReference type="ARBA" id="ARBA00022691"/>
    </source>
</evidence>
<name>A0A443SMM2_9ACAR</name>
<evidence type="ECO:0008006" key="8">
    <source>
        <dbReference type="Google" id="ProtNLM"/>
    </source>
</evidence>
<dbReference type="PANTHER" id="PTHR13610">
    <property type="entry name" value="METHYLTRANSFERASE DOMAIN-CONTAINING PROTEIN"/>
    <property type="match status" value="1"/>
</dbReference>
<reference evidence="6 7" key="1">
    <citation type="journal article" date="2018" name="Gigascience">
        <title>Genomes of trombidid mites reveal novel predicted allergens and laterally-transferred genes associated with secondary metabolism.</title>
        <authorList>
            <person name="Dong X."/>
            <person name="Chaisiri K."/>
            <person name="Xia D."/>
            <person name="Armstrong S.D."/>
            <person name="Fang Y."/>
            <person name="Donnelly M.J."/>
            <person name="Kadowaki T."/>
            <person name="McGarry J.W."/>
            <person name="Darby A.C."/>
            <person name="Makepeace B.L."/>
        </authorList>
    </citation>
    <scope>NUCLEOTIDE SEQUENCE [LARGE SCALE GENOMIC DNA]</scope>
    <source>
        <strain evidence="6">UoL-UT</strain>
    </source>
</reference>
<accession>A0A443SMM2</accession>
<comment type="similarity">
    <text evidence="1">Belongs to the ANT/ATPSC lysine N-methyltransferase family.</text>
</comment>
<evidence type="ECO:0000256" key="2">
    <source>
        <dbReference type="ARBA" id="ARBA00022603"/>
    </source>
</evidence>
<evidence type="ECO:0000256" key="3">
    <source>
        <dbReference type="ARBA" id="ARBA00022679"/>
    </source>
</evidence>
<gene>
    <name evidence="6" type="ORF">B4U80_10339</name>
</gene>
<dbReference type="Gene3D" id="3.40.50.150">
    <property type="entry name" value="Vaccinia Virus protein VP39"/>
    <property type="match status" value="1"/>
</dbReference>
<dbReference type="EMBL" id="NCKV01001226">
    <property type="protein sequence ID" value="RWS28769.1"/>
    <property type="molecule type" value="Genomic_DNA"/>
</dbReference>
<dbReference type="InterPro" id="IPR026170">
    <property type="entry name" value="FAM173A/B"/>
</dbReference>